<feature type="non-terminal residue" evidence="1">
    <location>
        <position position="88"/>
    </location>
</feature>
<proteinExistence type="predicted"/>
<accession>A0ABQ5K1J5</accession>
<organism evidence="1 2">
    <name type="scientific">Aduncisulcus paluster</name>
    <dbReference type="NCBI Taxonomy" id="2918883"/>
    <lineage>
        <taxon>Eukaryota</taxon>
        <taxon>Metamonada</taxon>
        <taxon>Carpediemonas-like organisms</taxon>
        <taxon>Aduncisulcus</taxon>
    </lineage>
</organism>
<evidence type="ECO:0000313" key="1">
    <source>
        <dbReference type="EMBL" id="GKT24804.1"/>
    </source>
</evidence>
<name>A0ABQ5K1J5_9EUKA</name>
<sequence length="88" mass="9344">MKDVHENTAANSDGSYTLMPYVIGENGALIINPEFIFTFKDGVPVTGGGGDKGTLSDIDFSSLTIHKDTSLSTGKVLEPEFTAVYKAT</sequence>
<keyword evidence="2" id="KW-1185">Reference proteome</keyword>
<evidence type="ECO:0000313" key="2">
    <source>
        <dbReference type="Proteomes" id="UP001057375"/>
    </source>
</evidence>
<comment type="caution">
    <text evidence="1">The sequence shown here is derived from an EMBL/GenBank/DDBJ whole genome shotgun (WGS) entry which is preliminary data.</text>
</comment>
<protein>
    <submittedName>
        <fullName evidence="1">Uncharacterized protein</fullName>
    </submittedName>
</protein>
<gene>
    <name evidence="1" type="ORF">ADUPG1_004610</name>
</gene>
<dbReference type="EMBL" id="BQXS01007039">
    <property type="protein sequence ID" value="GKT24804.1"/>
    <property type="molecule type" value="Genomic_DNA"/>
</dbReference>
<dbReference type="Proteomes" id="UP001057375">
    <property type="component" value="Unassembled WGS sequence"/>
</dbReference>
<reference evidence="1" key="1">
    <citation type="submission" date="2022-03" db="EMBL/GenBank/DDBJ databases">
        <title>Draft genome sequence of Aduncisulcus paluster, a free-living microaerophilic Fornicata.</title>
        <authorList>
            <person name="Yuyama I."/>
            <person name="Kume K."/>
            <person name="Tamura T."/>
            <person name="Inagaki Y."/>
            <person name="Hashimoto T."/>
        </authorList>
    </citation>
    <scope>NUCLEOTIDE SEQUENCE</scope>
    <source>
        <strain evidence="1">NY0171</strain>
    </source>
</reference>